<dbReference type="AlphaFoldDB" id="A0ABD4Z8C0"/>
<accession>A0ABD4Z8C0</accession>
<dbReference type="InterPro" id="IPR019151">
    <property type="entry name" value="Proteasome_assmbl_chaperone_2"/>
</dbReference>
<sequence>MFEVFREEVFGDFTIIEYKPIELEKPSFALVSLPDAGLVSVIGAWHIIKTLNLSEVGGIDSYIHLPPVAVISNKLLRTPIRIFSSNTLLIVYSEFMPSQPGIVKLSKLLANYLERKGIDYVFLMTGMPIPNRFEIEKLRTFYLATSQKALELIKSYDLIPFENGFFAGPYAVLLKEFVKARLNTVLLLTESFLEFPDPEAAAKSIDIVSKIVGKPIDVKELLEEAETIRIRARDAMRNVVRGLAQMRKDVEYAPPLYT</sequence>
<protein>
    <submittedName>
        <fullName evidence="1">PAC2 family protein</fullName>
    </submittedName>
</protein>
<keyword evidence="2" id="KW-1185">Reference proteome</keyword>
<dbReference type="Proteomes" id="UP001529235">
    <property type="component" value="Unassembled WGS sequence"/>
</dbReference>
<dbReference type="PANTHER" id="PTHR35610">
    <property type="entry name" value="3-ISOPROPYLMALATE DEHYDRATASE-RELATED"/>
    <property type="match status" value="1"/>
</dbReference>
<dbReference type="SUPFAM" id="SSF159659">
    <property type="entry name" value="Cgl1923-like"/>
    <property type="match status" value="1"/>
</dbReference>
<reference evidence="1 2" key="1">
    <citation type="submission" date="2023-05" db="EMBL/GenBank/DDBJ databases">
        <title>A new hyperthermophilic archaea 'Ignisphaera cupida' sp. nov. and description of the family 'Ignisphaeraceae' fam. nov.</title>
        <authorList>
            <person name="Podosokorskaya O.A."/>
            <person name="Elcheninov A.G."/>
            <person name="Klukina A."/>
            <person name="Merkel A.Y."/>
        </authorList>
    </citation>
    <scope>NUCLEOTIDE SEQUENCE [LARGE SCALE GENOMIC DNA]</scope>
    <source>
        <strain evidence="1 2">4213-co</strain>
    </source>
</reference>
<evidence type="ECO:0000313" key="1">
    <source>
        <dbReference type="EMBL" id="MDK6029465.1"/>
    </source>
</evidence>
<dbReference type="Pfam" id="PF09754">
    <property type="entry name" value="PAC2"/>
    <property type="match status" value="1"/>
</dbReference>
<dbReference type="RefSeq" id="WP_285274452.1">
    <property type="nucleotide sequence ID" value="NZ_JASNVW010000009.1"/>
</dbReference>
<gene>
    <name evidence="1" type="ORF">QPL79_08825</name>
</gene>
<evidence type="ECO:0000313" key="2">
    <source>
        <dbReference type="Proteomes" id="UP001529235"/>
    </source>
</evidence>
<comment type="caution">
    <text evidence="1">The sequence shown here is derived from an EMBL/GenBank/DDBJ whole genome shotgun (WGS) entry which is preliminary data.</text>
</comment>
<name>A0ABD4Z8C0_9CREN</name>
<dbReference type="PANTHER" id="PTHR35610:SF3">
    <property type="entry name" value="PROTEASOME ASSEMBLY CHAPERONE FAMILY PROTEIN"/>
    <property type="match status" value="1"/>
</dbReference>
<dbReference type="Gene3D" id="3.40.50.10900">
    <property type="entry name" value="PAC-like subunit"/>
    <property type="match status" value="1"/>
</dbReference>
<organism evidence="1 2">
    <name type="scientific">Ignisphaera cupida</name>
    <dbReference type="NCBI Taxonomy" id="3050454"/>
    <lineage>
        <taxon>Archaea</taxon>
        <taxon>Thermoproteota</taxon>
        <taxon>Thermoprotei</taxon>
        <taxon>Desulfurococcales</taxon>
        <taxon>Desulfurococcaceae</taxon>
        <taxon>Ignisphaera</taxon>
    </lineage>
</organism>
<dbReference type="InterPro" id="IPR038389">
    <property type="entry name" value="PSMG2_sf"/>
</dbReference>
<proteinExistence type="predicted"/>
<dbReference type="EMBL" id="JASNVW010000009">
    <property type="protein sequence ID" value="MDK6029465.1"/>
    <property type="molecule type" value="Genomic_DNA"/>
</dbReference>